<dbReference type="OrthoDB" id="882119at2"/>
<gene>
    <name evidence="5" type="ORF">DTO57_01635</name>
</gene>
<dbReference type="EMBL" id="QORO01000001">
    <property type="protein sequence ID" value="RCK61378.1"/>
    <property type="molecule type" value="Genomic_DNA"/>
</dbReference>
<evidence type="ECO:0000259" key="4">
    <source>
        <dbReference type="PROSITE" id="PS51266"/>
    </source>
</evidence>
<dbReference type="PROSITE" id="PS51266">
    <property type="entry name" value="ZF_CHY"/>
    <property type="match status" value="1"/>
</dbReference>
<keyword evidence="1" id="KW-0479">Metal-binding</keyword>
<evidence type="ECO:0000256" key="3">
    <source>
        <dbReference type="ARBA" id="ARBA00022833"/>
    </source>
</evidence>
<dbReference type="PIRSF" id="PIRSF017292">
    <property type="entry name" value="UCP017292_Znf_CHY"/>
    <property type="match status" value="1"/>
</dbReference>
<dbReference type="Proteomes" id="UP000253508">
    <property type="component" value="Unassembled WGS sequence"/>
</dbReference>
<dbReference type="RefSeq" id="WP_114116484.1">
    <property type="nucleotide sequence ID" value="NZ_BMHU01000001.1"/>
</dbReference>
<proteinExistence type="predicted"/>
<keyword evidence="3" id="KW-0862">Zinc</keyword>
<dbReference type="InterPro" id="IPR037274">
    <property type="entry name" value="Znf_CHY_sf"/>
</dbReference>
<dbReference type="InterPro" id="IPR052604">
    <property type="entry name" value="Mito_Tim_assembly_helper"/>
</dbReference>
<dbReference type="GO" id="GO:0008270">
    <property type="term" value="F:zinc ion binding"/>
    <property type="evidence" value="ECO:0007669"/>
    <property type="project" value="UniProtKB-KW"/>
</dbReference>
<keyword evidence="6" id="KW-1185">Reference proteome</keyword>
<evidence type="ECO:0000256" key="1">
    <source>
        <dbReference type="ARBA" id="ARBA00022723"/>
    </source>
</evidence>
<dbReference type="SUPFAM" id="SSF161219">
    <property type="entry name" value="CHY zinc finger-like"/>
    <property type="match status" value="1"/>
</dbReference>
<dbReference type="PANTHER" id="PTHR28082:SF1">
    <property type="entry name" value="HELPER OF TIM PROTEIN 13"/>
    <property type="match status" value="1"/>
</dbReference>
<organism evidence="5 6">
    <name type="scientific">Microbacterium sorbitolivorans</name>
    <dbReference type="NCBI Taxonomy" id="1867410"/>
    <lineage>
        <taxon>Bacteria</taxon>
        <taxon>Bacillati</taxon>
        <taxon>Actinomycetota</taxon>
        <taxon>Actinomycetes</taxon>
        <taxon>Micrococcales</taxon>
        <taxon>Microbacteriaceae</taxon>
        <taxon>Microbacterium</taxon>
    </lineage>
</organism>
<protein>
    <recommendedName>
        <fullName evidence="4">CHY-type domain-containing protein</fullName>
    </recommendedName>
</protein>
<comment type="caution">
    <text evidence="5">The sequence shown here is derived from an EMBL/GenBank/DDBJ whole genome shotgun (WGS) entry which is preliminary data.</text>
</comment>
<dbReference type="InterPro" id="IPR016694">
    <property type="entry name" value="UCP017292"/>
</dbReference>
<feature type="domain" description="CHY-type" evidence="4">
    <location>
        <begin position="11"/>
        <end position="91"/>
    </location>
</feature>
<evidence type="ECO:0000256" key="2">
    <source>
        <dbReference type="ARBA" id="ARBA00022771"/>
    </source>
</evidence>
<dbReference type="GO" id="GO:0045041">
    <property type="term" value="P:protein import into mitochondrial intermembrane space"/>
    <property type="evidence" value="ECO:0007669"/>
    <property type="project" value="TreeGrafter"/>
</dbReference>
<keyword evidence="2" id="KW-0863">Zinc-finger</keyword>
<dbReference type="InterPro" id="IPR008913">
    <property type="entry name" value="Znf_CHY"/>
</dbReference>
<evidence type="ECO:0000313" key="5">
    <source>
        <dbReference type="EMBL" id="RCK61378.1"/>
    </source>
</evidence>
<evidence type="ECO:0000313" key="6">
    <source>
        <dbReference type="Proteomes" id="UP000253508"/>
    </source>
</evidence>
<sequence length="106" mass="11867">MIREHEVRGRVVDDETRCAHWHGPDDVLAILFPCCHEWYPCRDCHDEAAGHAGEVWPEGSGDERALLCGRCDRETSIAEYRATSACGFCGGAFNEGCRTHAHLYFA</sequence>
<dbReference type="Pfam" id="PF05495">
    <property type="entry name" value="zf-CHY"/>
    <property type="match status" value="1"/>
</dbReference>
<dbReference type="AlphaFoldDB" id="A0A367Y6B0"/>
<accession>A0A367Y6B0</accession>
<dbReference type="PANTHER" id="PTHR28082">
    <property type="entry name" value="ZINC FINGER PROTEIN"/>
    <property type="match status" value="1"/>
</dbReference>
<name>A0A367Y6B0_9MICO</name>
<reference evidence="5 6" key="1">
    <citation type="submission" date="2018-07" db="EMBL/GenBank/DDBJ databases">
        <title>Microbacterium endoborsara sp. nov., a novel actinobacterium isolated from Borszczowia aralocaspica.</title>
        <authorList>
            <person name="An D."/>
        </authorList>
    </citation>
    <scope>NUCLEOTIDE SEQUENCE [LARGE SCALE GENOMIC DNA]</scope>
    <source>
        <strain evidence="5 6">C1.15228</strain>
    </source>
</reference>